<feature type="non-terminal residue" evidence="2">
    <location>
        <position position="27"/>
    </location>
</feature>
<evidence type="ECO:0000256" key="1">
    <source>
        <dbReference type="SAM" id="MobiDB-lite"/>
    </source>
</evidence>
<reference evidence="2" key="2">
    <citation type="journal article" date="2023" name="Commun. Biol.">
        <title>Intrasexual cuticular hydrocarbon dimorphism in a wasp sheds light on hydrocarbon biosynthesis genes in Hymenoptera.</title>
        <authorList>
            <person name="Moris V.C."/>
            <person name="Podsiadlowski L."/>
            <person name="Martin S."/>
            <person name="Oeyen J.P."/>
            <person name="Donath A."/>
            <person name="Petersen M."/>
            <person name="Wilbrandt J."/>
            <person name="Misof B."/>
            <person name="Liedtke D."/>
            <person name="Thamm M."/>
            <person name="Scheiner R."/>
            <person name="Schmitt T."/>
            <person name="Niehuis O."/>
        </authorList>
    </citation>
    <scope>NUCLEOTIDE SEQUENCE</scope>
    <source>
        <strain evidence="2">GBR_01_08_01A</strain>
    </source>
</reference>
<keyword evidence="3" id="KW-1185">Reference proteome</keyword>
<protein>
    <submittedName>
        <fullName evidence="2">Uncharacterized protein</fullName>
    </submittedName>
</protein>
<gene>
    <name evidence="2" type="ORF">KPH14_011672</name>
</gene>
<feature type="region of interest" description="Disordered" evidence="1">
    <location>
        <begin position="1"/>
        <end position="27"/>
    </location>
</feature>
<dbReference type="AlphaFoldDB" id="A0AAD9REV9"/>
<name>A0AAD9REV9_9HYME</name>
<dbReference type="EMBL" id="JAIFRP010000343">
    <property type="protein sequence ID" value="KAK2578392.1"/>
    <property type="molecule type" value="Genomic_DNA"/>
</dbReference>
<dbReference type="Proteomes" id="UP001258017">
    <property type="component" value="Unassembled WGS sequence"/>
</dbReference>
<organism evidence="2 3">
    <name type="scientific">Odynerus spinipes</name>
    <dbReference type="NCBI Taxonomy" id="1348599"/>
    <lineage>
        <taxon>Eukaryota</taxon>
        <taxon>Metazoa</taxon>
        <taxon>Ecdysozoa</taxon>
        <taxon>Arthropoda</taxon>
        <taxon>Hexapoda</taxon>
        <taxon>Insecta</taxon>
        <taxon>Pterygota</taxon>
        <taxon>Neoptera</taxon>
        <taxon>Endopterygota</taxon>
        <taxon>Hymenoptera</taxon>
        <taxon>Apocrita</taxon>
        <taxon>Aculeata</taxon>
        <taxon>Vespoidea</taxon>
        <taxon>Vespidae</taxon>
        <taxon>Eumeninae</taxon>
        <taxon>Odynerus</taxon>
    </lineage>
</organism>
<proteinExistence type="predicted"/>
<evidence type="ECO:0000313" key="3">
    <source>
        <dbReference type="Proteomes" id="UP001258017"/>
    </source>
</evidence>
<comment type="caution">
    <text evidence="2">The sequence shown here is derived from an EMBL/GenBank/DDBJ whole genome shotgun (WGS) entry which is preliminary data.</text>
</comment>
<accession>A0AAD9REV9</accession>
<evidence type="ECO:0000313" key="2">
    <source>
        <dbReference type="EMBL" id="KAK2578392.1"/>
    </source>
</evidence>
<reference evidence="2" key="1">
    <citation type="submission" date="2021-08" db="EMBL/GenBank/DDBJ databases">
        <authorList>
            <person name="Misof B."/>
            <person name="Oliver O."/>
            <person name="Podsiadlowski L."/>
            <person name="Donath A."/>
            <person name="Peters R."/>
            <person name="Mayer C."/>
            <person name="Rust J."/>
            <person name="Gunkel S."/>
            <person name="Lesny P."/>
            <person name="Martin S."/>
            <person name="Oeyen J.P."/>
            <person name="Petersen M."/>
            <person name="Panagiotis P."/>
            <person name="Wilbrandt J."/>
            <person name="Tanja T."/>
        </authorList>
    </citation>
    <scope>NUCLEOTIDE SEQUENCE</scope>
    <source>
        <strain evidence="2">GBR_01_08_01A</strain>
        <tissue evidence="2">Thorax + abdomen</tissue>
    </source>
</reference>
<sequence length="27" mass="2990">MKQLGCKTSPPTMKELQRDLEETGIVG</sequence>